<protein>
    <recommendedName>
        <fullName evidence="4">S-adenosyl-L-methionine-dependent methyltransferase</fullName>
    </recommendedName>
</protein>
<accession>A0A8H7T799</accession>
<comment type="caution">
    <text evidence="2">The sequence shown here is derived from an EMBL/GenBank/DDBJ whole genome shotgun (WGS) entry which is preliminary data.</text>
</comment>
<dbReference type="GO" id="GO:0008168">
    <property type="term" value="F:methyltransferase activity"/>
    <property type="evidence" value="ECO:0007669"/>
    <property type="project" value="TreeGrafter"/>
</dbReference>
<dbReference type="InterPro" id="IPR029063">
    <property type="entry name" value="SAM-dependent_MTases_sf"/>
</dbReference>
<evidence type="ECO:0000313" key="3">
    <source>
        <dbReference type="Proteomes" id="UP000664132"/>
    </source>
</evidence>
<proteinExistence type="predicted"/>
<reference evidence="2" key="1">
    <citation type="submission" date="2021-02" db="EMBL/GenBank/DDBJ databases">
        <title>Genome sequence Cadophora malorum strain M34.</title>
        <authorList>
            <person name="Stefanovic E."/>
            <person name="Vu D."/>
            <person name="Scully C."/>
            <person name="Dijksterhuis J."/>
            <person name="Roader J."/>
            <person name="Houbraken J."/>
        </authorList>
    </citation>
    <scope>NUCLEOTIDE SEQUENCE</scope>
    <source>
        <strain evidence="2">M34</strain>
    </source>
</reference>
<dbReference type="Pfam" id="PF13489">
    <property type="entry name" value="Methyltransf_23"/>
    <property type="match status" value="1"/>
</dbReference>
<evidence type="ECO:0000313" key="2">
    <source>
        <dbReference type="EMBL" id="KAG4416130.1"/>
    </source>
</evidence>
<feature type="compositionally biased region" description="Acidic residues" evidence="1">
    <location>
        <begin position="15"/>
        <end position="29"/>
    </location>
</feature>
<gene>
    <name evidence="2" type="ORF">IFR04_010712</name>
</gene>
<dbReference type="AlphaFoldDB" id="A0A8H7T799"/>
<feature type="region of interest" description="Disordered" evidence="1">
    <location>
        <begin position="1"/>
        <end position="36"/>
    </location>
</feature>
<dbReference type="OrthoDB" id="2013972at2759"/>
<dbReference type="Proteomes" id="UP000664132">
    <property type="component" value="Unassembled WGS sequence"/>
</dbReference>
<dbReference type="Gene3D" id="3.40.50.150">
    <property type="entry name" value="Vaccinia Virus protein VP39"/>
    <property type="match status" value="1"/>
</dbReference>
<dbReference type="PANTHER" id="PTHR43591:SF24">
    <property type="entry name" value="2-METHOXY-6-POLYPRENYL-1,4-BENZOQUINOL METHYLASE, MITOCHONDRIAL"/>
    <property type="match status" value="1"/>
</dbReference>
<organism evidence="2 3">
    <name type="scientific">Cadophora malorum</name>
    <dbReference type="NCBI Taxonomy" id="108018"/>
    <lineage>
        <taxon>Eukaryota</taxon>
        <taxon>Fungi</taxon>
        <taxon>Dikarya</taxon>
        <taxon>Ascomycota</taxon>
        <taxon>Pezizomycotina</taxon>
        <taxon>Leotiomycetes</taxon>
        <taxon>Helotiales</taxon>
        <taxon>Ploettnerulaceae</taxon>
        <taxon>Cadophora</taxon>
    </lineage>
</organism>
<keyword evidence="3" id="KW-1185">Reference proteome</keyword>
<name>A0A8H7T799_9HELO</name>
<dbReference type="CDD" id="cd02440">
    <property type="entry name" value="AdoMet_MTases"/>
    <property type="match status" value="1"/>
</dbReference>
<dbReference type="EMBL" id="JAFJYH010000196">
    <property type="protein sequence ID" value="KAG4416130.1"/>
    <property type="molecule type" value="Genomic_DNA"/>
</dbReference>
<evidence type="ECO:0008006" key="4">
    <source>
        <dbReference type="Google" id="ProtNLM"/>
    </source>
</evidence>
<dbReference type="SUPFAM" id="SSF53335">
    <property type="entry name" value="S-adenosyl-L-methionine-dependent methyltransferases"/>
    <property type="match status" value="1"/>
</dbReference>
<sequence length="338" mass="38335">MADSLTQLEDNVIQVDDEPVSDFDDETNESEAGSSLTSITSSILRGKVDEGGRTYAVYGKEEYGFPMDEPELDRIDMCHAKYYALLNKKRFLAPIPTNPQKILDLGCGTGIWCIDVADEFPSAEVVGIDIAPTQPTWVPANCRFELDDMEQAWTWSENTFDFIFSRDLIAAVRDFPKLINQCYTHLKPGGYVEFQCVTGILQSDDDSVPKDCALQKFSDSIRLAGEAFGTKVDDPMRWKGWFEERGFEDVTEHVIKLPVNTWPKDKRLKLLGAWEMENLLSSLEGMVMRIFQKALGWTAEEVLVFLVDVRKDIKNRNLHGYWPFYVVSGRKPMSGVVV</sequence>
<evidence type="ECO:0000256" key="1">
    <source>
        <dbReference type="SAM" id="MobiDB-lite"/>
    </source>
</evidence>
<dbReference type="PANTHER" id="PTHR43591">
    <property type="entry name" value="METHYLTRANSFERASE"/>
    <property type="match status" value="1"/>
</dbReference>